<keyword evidence="2" id="KW-1185">Reference proteome</keyword>
<evidence type="ECO:0000313" key="1">
    <source>
        <dbReference type="EMBL" id="RSN78349.1"/>
    </source>
</evidence>
<organism evidence="1 2">
    <name type="scientific">Candidatus Methanodesulfokora washburnensis</name>
    <dbReference type="NCBI Taxonomy" id="2478471"/>
    <lineage>
        <taxon>Archaea</taxon>
        <taxon>Thermoproteota</taxon>
        <taxon>Candidatus Korarchaeia</taxon>
        <taxon>Candidatus Korarchaeia incertae sedis</taxon>
        <taxon>Candidatus Methanodesulfokora</taxon>
    </lineage>
</organism>
<dbReference type="RefSeq" id="WP_125670259.1">
    <property type="nucleotide sequence ID" value="NZ_RCOS01000021.1"/>
</dbReference>
<dbReference type="AlphaFoldDB" id="A0A3R9Q0Z0"/>
<protein>
    <submittedName>
        <fullName evidence="1">Uncharacterized protein</fullName>
    </submittedName>
</protein>
<reference evidence="1 2" key="1">
    <citation type="submission" date="2018-10" db="EMBL/GenBank/DDBJ databases">
        <title>Co-occurring genomic capacity for anaerobic methane metabolism and dissimilatory sulfite reduction discovered in the Korarchaeota.</title>
        <authorList>
            <person name="Mckay L.J."/>
            <person name="Dlakic M."/>
            <person name="Fields M.W."/>
            <person name="Delmont T.O."/>
            <person name="Eren A.M."/>
            <person name="Jay Z.J."/>
            <person name="Klingelsmith K.B."/>
            <person name="Rusch D.B."/>
            <person name="Inskeep W.P."/>
        </authorList>
    </citation>
    <scope>NUCLEOTIDE SEQUENCE [LARGE SCALE GENOMIC DNA]</scope>
    <source>
        <strain evidence="1 2">MDKW</strain>
    </source>
</reference>
<proteinExistence type="predicted"/>
<gene>
    <name evidence="1" type="ORF">D6D85_01300</name>
</gene>
<dbReference type="Proteomes" id="UP000277582">
    <property type="component" value="Unassembled WGS sequence"/>
</dbReference>
<comment type="caution">
    <text evidence="1">The sequence shown here is derived from an EMBL/GenBank/DDBJ whole genome shotgun (WGS) entry which is preliminary data.</text>
</comment>
<dbReference type="EMBL" id="RCOS01000021">
    <property type="protein sequence ID" value="RSN78349.1"/>
    <property type="molecule type" value="Genomic_DNA"/>
</dbReference>
<name>A0A3R9Q0Z0_9CREN</name>
<evidence type="ECO:0000313" key="2">
    <source>
        <dbReference type="Proteomes" id="UP000277582"/>
    </source>
</evidence>
<accession>A0A3R9Q0Z0</accession>
<sequence>MGYVFSLEGFLNKWWEILVLGRNHEEVAKSEQEKIDKLSDMQFSNWQKFHEFFRGNTKFFDADKKEKLDNYLKENGLPEFELPKYLEGYKMRFWMFASEHHPIILVVDAIKVQKTKEGYKLSHILASYEPNDLLR</sequence>